<dbReference type="Proteomes" id="UP000275777">
    <property type="component" value="Chromosome"/>
</dbReference>
<evidence type="ECO:0000313" key="1">
    <source>
        <dbReference type="EMBL" id="VEB41696.1"/>
    </source>
</evidence>
<dbReference type="EMBL" id="LR134182">
    <property type="protein sequence ID" value="VEB41696.1"/>
    <property type="molecule type" value="Genomic_DNA"/>
</dbReference>
<sequence length="74" mass="8399">MFAGLIALFMLALWRCLRDERLPARWWPWLAAQMLIAAALEAWTEPGLGYLVAAELAFLWPWRAAAAGPCCRPR</sequence>
<organism evidence="1 2">
    <name type="scientific">Chromobacterium violaceum</name>
    <dbReference type="NCBI Taxonomy" id="536"/>
    <lineage>
        <taxon>Bacteria</taxon>
        <taxon>Pseudomonadati</taxon>
        <taxon>Pseudomonadota</taxon>
        <taxon>Betaproteobacteria</taxon>
        <taxon>Neisseriales</taxon>
        <taxon>Chromobacteriaceae</taxon>
        <taxon>Chromobacterium</taxon>
    </lineage>
</organism>
<evidence type="ECO:0000313" key="2">
    <source>
        <dbReference type="Proteomes" id="UP000275777"/>
    </source>
</evidence>
<protein>
    <submittedName>
        <fullName evidence="1">Uncharacterized protein</fullName>
    </submittedName>
</protein>
<reference evidence="1 2" key="1">
    <citation type="submission" date="2018-12" db="EMBL/GenBank/DDBJ databases">
        <authorList>
            <consortium name="Pathogen Informatics"/>
        </authorList>
    </citation>
    <scope>NUCLEOTIDE SEQUENCE [LARGE SCALE GENOMIC DNA]</scope>
    <source>
        <strain evidence="1 2">NCTC9695</strain>
    </source>
</reference>
<dbReference type="AlphaFoldDB" id="A0A447T9W5"/>
<name>A0A447T9W5_CHRVL</name>
<accession>A0A447T9W5</accession>
<proteinExistence type="predicted"/>
<gene>
    <name evidence="1" type="ORF">NCTC9695_02129</name>
</gene>